<keyword evidence="10" id="KW-0539">Nucleus</keyword>
<evidence type="ECO:0000256" key="1">
    <source>
        <dbReference type="ARBA" id="ARBA00004109"/>
    </source>
</evidence>
<evidence type="ECO:0000256" key="15">
    <source>
        <dbReference type="ARBA" id="ARBA00073127"/>
    </source>
</evidence>
<dbReference type="PANTHER" id="PTHR10242">
    <property type="entry name" value="8-OXOGUANINE DNA GLYCOSYLASE"/>
    <property type="match status" value="1"/>
</dbReference>
<evidence type="ECO:0000256" key="14">
    <source>
        <dbReference type="ARBA" id="ARBA00044632"/>
    </source>
</evidence>
<keyword evidence="12" id="KW-0326">Glycosidase</keyword>
<dbReference type="PANTHER" id="PTHR10242:SF2">
    <property type="entry name" value="N-GLYCOSYLASE_DNA LYASE"/>
    <property type="match status" value="1"/>
</dbReference>
<dbReference type="EMBL" id="SWLE01000020">
    <property type="protein sequence ID" value="TNM86928.1"/>
    <property type="molecule type" value="Genomic_DNA"/>
</dbReference>
<reference evidence="17 18" key="1">
    <citation type="submission" date="2019-04" db="EMBL/GenBank/DDBJ databases">
        <title>The sequence and de novo assembly of Takifugu bimaculatus genome using PacBio and Hi-C technologies.</title>
        <authorList>
            <person name="Xu P."/>
            <person name="Liu B."/>
            <person name="Zhou Z."/>
        </authorList>
    </citation>
    <scope>NUCLEOTIDE SEQUENCE [LARGE SCALE GENOMIC DNA]</scope>
    <source>
        <strain evidence="17">TB-2018</strain>
        <tissue evidence="17">Muscle</tissue>
    </source>
</reference>
<dbReference type="Gene3D" id="1.10.340.30">
    <property type="entry name" value="Hypothetical protein, domain 2"/>
    <property type="match status" value="1"/>
</dbReference>
<dbReference type="Pfam" id="PF07934">
    <property type="entry name" value="OGG_N"/>
    <property type="match status" value="1"/>
</dbReference>
<dbReference type="InterPro" id="IPR052054">
    <property type="entry name" value="Oxidative_DNA_repair_enzyme"/>
</dbReference>
<dbReference type="Gene3D" id="1.10.1670.10">
    <property type="entry name" value="Helix-hairpin-Helix base-excision DNA repair enzymes (C-terminal)"/>
    <property type="match status" value="1"/>
</dbReference>
<evidence type="ECO:0000259" key="16">
    <source>
        <dbReference type="SMART" id="SM00478"/>
    </source>
</evidence>
<evidence type="ECO:0000313" key="18">
    <source>
        <dbReference type="Proteomes" id="UP000516260"/>
    </source>
</evidence>
<sequence length="493" mass="56712">MATHAILSTGSKMWRSLPCAKSELRLDLTLECGQSFRWRKTAEGHWTGVMKGRVWTLTQTDDTLWYHVYRTQERQRKGNDRKRKTIVSVQMENEPKKKFKREVKEEEEEPLAVTLVQEAGEEQQMLRDYFQLDVNLGELYNKWGAADPHFRSVANVFTGLCEGLEFYYTLIGNQSVFDRYILSLSPGVRMLRQDPVECLFSFICTSNNHISRIQGMVERLCQTLGTPLCELDQDSYYSFPTLAALSGKRVEAQLRDLGFGYRARFLQQSAKQILDTHGMQWLDGLRTVPYVQARDALRTLPGVGTKVADCVCLMSLDKAEAVPVDTHVWQIAKRDYNCAFGNGQKSLTDKVHRDIGDFFRKLWGPYAGWAQSVLFCSDLKKFQKLKEASHASERTGCRQRTAFTPNSDIRSDVTLLLRLTRRGLDHILLQRTQSEKSRTACRYASSPYHLSIFAVLFCRSPLALFMVCLHSDVFLTLQNLLKNLEEFYRLSQN</sequence>
<evidence type="ECO:0000256" key="2">
    <source>
        <dbReference type="ARBA" id="ARBA00004324"/>
    </source>
</evidence>
<evidence type="ECO:0000256" key="8">
    <source>
        <dbReference type="ARBA" id="ARBA00023204"/>
    </source>
</evidence>
<dbReference type="InterPro" id="IPR023170">
    <property type="entry name" value="HhH_base_excis_C"/>
</dbReference>
<comment type="caution">
    <text evidence="17">The sequence shown here is derived from an EMBL/GenBank/DDBJ whole genome shotgun (WGS) entry which is preliminary data.</text>
</comment>
<dbReference type="EC" id="4.2.99.18" evidence="5"/>
<comment type="catalytic activity">
    <reaction evidence="14">
        <text>2'-deoxyribonucleotide-(2'-deoxyribose 5'-phosphate)-2'-deoxyribonucleotide-DNA = a 3'-end 2'-deoxyribonucleotide-(2,3-dehydro-2,3-deoxyribose 5'-phosphate)-DNA + a 5'-end 5'-phospho-2'-deoxyribonucleoside-DNA + H(+)</text>
        <dbReference type="Rhea" id="RHEA:66592"/>
        <dbReference type="Rhea" id="RHEA-COMP:13180"/>
        <dbReference type="Rhea" id="RHEA-COMP:16897"/>
        <dbReference type="Rhea" id="RHEA-COMP:17067"/>
        <dbReference type="ChEBI" id="CHEBI:15378"/>
        <dbReference type="ChEBI" id="CHEBI:136412"/>
        <dbReference type="ChEBI" id="CHEBI:157695"/>
        <dbReference type="ChEBI" id="CHEBI:167181"/>
        <dbReference type="EC" id="4.2.99.18"/>
    </reaction>
</comment>
<evidence type="ECO:0000256" key="4">
    <source>
        <dbReference type="ARBA" id="ARBA00010679"/>
    </source>
</evidence>
<dbReference type="Proteomes" id="UP000516260">
    <property type="component" value="Chromosome 7"/>
</dbReference>
<dbReference type="FunFam" id="1.10.340.30:FF:000006">
    <property type="entry name" value="N-glycosylase/DNA lyase isoform X2"/>
    <property type="match status" value="1"/>
</dbReference>
<dbReference type="FunFam" id="3.30.310.40:FF:000001">
    <property type="entry name" value="N-glycosylase/DNA lyase isoform X2"/>
    <property type="match status" value="1"/>
</dbReference>
<gene>
    <name evidence="17" type="ORF">fugu_007158</name>
</gene>
<evidence type="ECO:0000256" key="3">
    <source>
        <dbReference type="ARBA" id="ARBA00004642"/>
    </source>
</evidence>
<comment type="subcellular location">
    <subcellularLocation>
        <location evidence="1">Nucleus matrix</location>
    </subcellularLocation>
    <subcellularLocation>
        <location evidence="2">Nucleus speckle</location>
    </subcellularLocation>
    <subcellularLocation>
        <location evidence="3">Nucleus</location>
        <location evidence="3">Nucleoplasm</location>
    </subcellularLocation>
</comment>
<evidence type="ECO:0000256" key="9">
    <source>
        <dbReference type="ARBA" id="ARBA00023239"/>
    </source>
</evidence>
<dbReference type="GO" id="GO:0016363">
    <property type="term" value="C:nuclear matrix"/>
    <property type="evidence" value="ECO:0007669"/>
    <property type="project" value="UniProtKB-SubCell"/>
</dbReference>
<dbReference type="InterPro" id="IPR003265">
    <property type="entry name" value="HhH-GPD_domain"/>
</dbReference>
<keyword evidence="7" id="KW-0378">Hydrolase</keyword>
<dbReference type="Gene3D" id="3.30.310.40">
    <property type="match status" value="1"/>
</dbReference>
<dbReference type="GO" id="GO:0006285">
    <property type="term" value="P:base-excision repair, AP site formation"/>
    <property type="evidence" value="ECO:0007669"/>
    <property type="project" value="TreeGrafter"/>
</dbReference>
<dbReference type="GO" id="GO:0140078">
    <property type="term" value="F:class I DNA-(apurinic or apyrimidinic site) endonuclease activity"/>
    <property type="evidence" value="ECO:0007669"/>
    <property type="project" value="UniProtKB-EC"/>
</dbReference>
<dbReference type="SUPFAM" id="SSF55945">
    <property type="entry name" value="TATA-box binding protein-like"/>
    <property type="match status" value="1"/>
</dbReference>
<keyword evidence="6" id="KW-0227">DNA damage</keyword>
<evidence type="ECO:0000256" key="5">
    <source>
        <dbReference type="ARBA" id="ARBA00012720"/>
    </source>
</evidence>
<dbReference type="SUPFAM" id="SSF48150">
    <property type="entry name" value="DNA-glycosylase"/>
    <property type="match status" value="1"/>
</dbReference>
<name>A0A4Z2B5W4_9TELE</name>
<proteinExistence type="inferred from homology"/>
<dbReference type="AlphaFoldDB" id="A0A4Z2B5W4"/>
<accession>A0A4Z2B5W4</accession>
<keyword evidence="11" id="KW-0511">Multifunctional enzyme</keyword>
<dbReference type="GO" id="GO:0016607">
    <property type="term" value="C:nuclear speck"/>
    <property type="evidence" value="ECO:0007669"/>
    <property type="project" value="UniProtKB-SubCell"/>
</dbReference>
<dbReference type="GO" id="GO:0003684">
    <property type="term" value="F:damaged DNA binding"/>
    <property type="evidence" value="ECO:0007669"/>
    <property type="project" value="InterPro"/>
</dbReference>
<keyword evidence="9" id="KW-0456">Lyase</keyword>
<dbReference type="Pfam" id="PF00730">
    <property type="entry name" value="HhH-GPD"/>
    <property type="match status" value="1"/>
</dbReference>
<evidence type="ECO:0000256" key="11">
    <source>
        <dbReference type="ARBA" id="ARBA00023268"/>
    </source>
</evidence>
<dbReference type="GO" id="GO:0034039">
    <property type="term" value="F:8-oxo-7,8-dihydroguanine DNA N-glycosylase activity"/>
    <property type="evidence" value="ECO:0007669"/>
    <property type="project" value="TreeGrafter"/>
</dbReference>
<comment type="function">
    <text evidence="13">DNA repair enzyme that incises DNA at 8-oxoG residues. Excises 7,8-dihydro-8-oxoguanine and 2,6-diamino-4-hydroxy-5-N-methylformamidopyrimidine (FAPY) from damaged DNA. Has a beta-lyase activity that nicks DNA 3' to the lesion.</text>
</comment>
<evidence type="ECO:0000256" key="13">
    <source>
        <dbReference type="ARBA" id="ARBA00025652"/>
    </source>
</evidence>
<dbReference type="InterPro" id="IPR011257">
    <property type="entry name" value="DNA_glycosylase"/>
</dbReference>
<evidence type="ECO:0000256" key="12">
    <source>
        <dbReference type="ARBA" id="ARBA00023295"/>
    </source>
</evidence>
<dbReference type="CDD" id="cd00056">
    <property type="entry name" value="ENDO3c"/>
    <property type="match status" value="1"/>
</dbReference>
<comment type="similarity">
    <text evidence="4">Belongs to the type-1 OGG1 family.</text>
</comment>
<evidence type="ECO:0000256" key="7">
    <source>
        <dbReference type="ARBA" id="ARBA00022801"/>
    </source>
</evidence>
<dbReference type="SMART" id="SM00478">
    <property type="entry name" value="ENDO3c"/>
    <property type="match status" value="1"/>
</dbReference>
<dbReference type="GO" id="GO:0006289">
    <property type="term" value="P:nucleotide-excision repair"/>
    <property type="evidence" value="ECO:0007669"/>
    <property type="project" value="InterPro"/>
</dbReference>
<keyword evidence="8" id="KW-0234">DNA repair</keyword>
<evidence type="ECO:0000313" key="17">
    <source>
        <dbReference type="EMBL" id="TNM86928.1"/>
    </source>
</evidence>
<dbReference type="InterPro" id="IPR012904">
    <property type="entry name" value="OGG_N"/>
</dbReference>
<dbReference type="FunFam" id="1.10.1670.10:FF:000005">
    <property type="entry name" value="N-glycosylase/DNA lyase OGG1"/>
    <property type="match status" value="1"/>
</dbReference>
<organism evidence="17 18">
    <name type="scientific">Takifugu bimaculatus</name>
    <dbReference type="NCBI Taxonomy" id="433685"/>
    <lineage>
        <taxon>Eukaryota</taxon>
        <taxon>Metazoa</taxon>
        <taxon>Chordata</taxon>
        <taxon>Craniata</taxon>
        <taxon>Vertebrata</taxon>
        <taxon>Euteleostomi</taxon>
        <taxon>Actinopterygii</taxon>
        <taxon>Neopterygii</taxon>
        <taxon>Teleostei</taxon>
        <taxon>Neoteleostei</taxon>
        <taxon>Acanthomorphata</taxon>
        <taxon>Eupercaria</taxon>
        <taxon>Tetraodontiformes</taxon>
        <taxon>Tetradontoidea</taxon>
        <taxon>Tetraodontidae</taxon>
        <taxon>Takifugu</taxon>
    </lineage>
</organism>
<protein>
    <recommendedName>
        <fullName evidence="15">N-glycosylase/DNA lyase</fullName>
        <ecNumber evidence="5">4.2.99.18</ecNumber>
    </recommendedName>
</protein>
<keyword evidence="18" id="KW-1185">Reference proteome</keyword>
<evidence type="ECO:0000256" key="6">
    <source>
        <dbReference type="ARBA" id="ARBA00022763"/>
    </source>
</evidence>
<evidence type="ECO:0000256" key="10">
    <source>
        <dbReference type="ARBA" id="ARBA00023242"/>
    </source>
</evidence>
<feature type="domain" description="HhH-GPD" evidence="16">
    <location>
        <begin position="204"/>
        <end position="372"/>
    </location>
</feature>